<accession>A0AAW0J607</accession>
<evidence type="ECO:0000313" key="2">
    <source>
        <dbReference type="Proteomes" id="UP000237347"/>
    </source>
</evidence>
<gene>
    <name evidence="1" type="ORF">CFP56_036967</name>
</gene>
<organism evidence="1 2">
    <name type="scientific">Quercus suber</name>
    <name type="common">Cork oak</name>
    <dbReference type="NCBI Taxonomy" id="58331"/>
    <lineage>
        <taxon>Eukaryota</taxon>
        <taxon>Viridiplantae</taxon>
        <taxon>Streptophyta</taxon>
        <taxon>Embryophyta</taxon>
        <taxon>Tracheophyta</taxon>
        <taxon>Spermatophyta</taxon>
        <taxon>Magnoliopsida</taxon>
        <taxon>eudicotyledons</taxon>
        <taxon>Gunneridae</taxon>
        <taxon>Pentapetalae</taxon>
        <taxon>rosids</taxon>
        <taxon>fabids</taxon>
        <taxon>Fagales</taxon>
        <taxon>Fagaceae</taxon>
        <taxon>Quercus</taxon>
    </lineage>
</organism>
<reference evidence="1 2" key="1">
    <citation type="journal article" date="2018" name="Sci. Data">
        <title>The draft genome sequence of cork oak.</title>
        <authorList>
            <person name="Ramos A.M."/>
            <person name="Usie A."/>
            <person name="Barbosa P."/>
            <person name="Barros P.M."/>
            <person name="Capote T."/>
            <person name="Chaves I."/>
            <person name="Simoes F."/>
            <person name="Abreu I."/>
            <person name="Carrasquinho I."/>
            <person name="Faro C."/>
            <person name="Guimaraes J.B."/>
            <person name="Mendonca D."/>
            <person name="Nobrega F."/>
            <person name="Rodrigues L."/>
            <person name="Saibo N.J.M."/>
            <person name="Varela M.C."/>
            <person name="Egas C."/>
            <person name="Matos J."/>
            <person name="Miguel C.M."/>
            <person name="Oliveira M.M."/>
            <person name="Ricardo C.P."/>
            <person name="Goncalves S."/>
        </authorList>
    </citation>
    <scope>NUCLEOTIDE SEQUENCE [LARGE SCALE GENOMIC DNA]</scope>
    <source>
        <strain evidence="2">cv. HL8</strain>
    </source>
</reference>
<proteinExistence type="predicted"/>
<keyword evidence="2" id="KW-1185">Reference proteome</keyword>
<dbReference type="AlphaFoldDB" id="A0AAW0J607"/>
<dbReference type="Proteomes" id="UP000237347">
    <property type="component" value="Unassembled WGS sequence"/>
</dbReference>
<comment type="caution">
    <text evidence="1">The sequence shown here is derived from an EMBL/GenBank/DDBJ whole genome shotgun (WGS) entry which is preliminary data.</text>
</comment>
<name>A0AAW0J607_QUESU</name>
<dbReference type="EMBL" id="PKMF04000675">
    <property type="protein sequence ID" value="KAK7822200.1"/>
    <property type="molecule type" value="Genomic_DNA"/>
</dbReference>
<sequence>MSRYQPTLANQKTLEEVEEDLNGFFPNMLPDLSAFFMDEGIDDFHKENDKYGEDVISHLHSILKRCMLKNGDWDTEYFCEICRSIFSLIGKIHLFIIVEKYVRNMLNYIVFTGDFIKEYAYNPEADVSKLVRAIIDKLENPQEFNVLHLEDKLLLGLEVYELLPEWVMSCRGRTWGSGN</sequence>
<protein>
    <submittedName>
        <fullName evidence="1">Uncharacterized protein</fullName>
    </submittedName>
</protein>
<evidence type="ECO:0000313" key="1">
    <source>
        <dbReference type="EMBL" id="KAK7822200.1"/>
    </source>
</evidence>